<organism evidence="6 7">
    <name type="scientific">Eleusine coracana subsp. coracana</name>
    <dbReference type="NCBI Taxonomy" id="191504"/>
    <lineage>
        <taxon>Eukaryota</taxon>
        <taxon>Viridiplantae</taxon>
        <taxon>Streptophyta</taxon>
        <taxon>Embryophyta</taxon>
        <taxon>Tracheophyta</taxon>
        <taxon>Spermatophyta</taxon>
        <taxon>Magnoliopsida</taxon>
        <taxon>Liliopsida</taxon>
        <taxon>Poales</taxon>
        <taxon>Poaceae</taxon>
        <taxon>PACMAD clade</taxon>
        <taxon>Chloridoideae</taxon>
        <taxon>Cynodonteae</taxon>
        <taxon>Eleusininae</taxon>
        <taxon>Eleusine</taxon>
    </lineage>
</organism>
<evidence type="ECO:0000256" key="4">
    <source>
        <dbReference type="SAM" id="MobiDB-lite"/>
    </source>
</evidence>
<keyword evidence="3" id="KW-0804">Transcription</keyword>
<dbReference type="PANTHER" id="PTHR23326">
    <property type="entry name" value="CCR4 NOT-RELATED"/>
    <property type="match status" value="1"/>
</dbReference>
<dbReference type="GO" id="GO:0030015">
    <property type="term" value="C:CCR4-NOT core complex"/>
    <property type="evidence" value="ECO:0007669"/>
    <property type="project" value="InterPro"/>
</dbReference>
<sequence>MLHQQSNMNSSASNLPDSTGRQFTSSFSGQSGSIPGFHHSGLHSMHGNYNLPNMAGSLAQRNAGISGLPSSGVQQAGGGMPGRFASNNLPVAMSQIPHAHSGVGGRGINVGAGPAFSSSMNIGGTIQGLSSNLGSGGSRNSVPGMSVSPGLGNLGPRITGSVGNMVGGSNTGRNISSGGLSVPSIASRMNLSGNAGSGNLNVQGSNRMMNGLLQQASPQLMSMLGNSYPTSGGSLSQNQIQAGNNSLSSMGMLHDASDTAPFDINEFPQLTGRPSSAGGHRDNMGHYASKELVLVPSFSRIMNSAFRMKISRLCLDSKVVSVKFVAITCNSSDYAMELHHKEQLHENMPAMQAQQYPPMARSVGFNLGGSYQPNRQQHQQSTNSVSNALFSLRKPFYLKAHIMVIHDSPLSFMLLFNSTMIVISTMLNYQVQNVGMRPSSQNSSFGSYDQLLQHYQQPQTQNPFRLQQISSATHPYRDQSPKPVHGGPTPPDPYGLMGLMGVIRMNDTELCSLALGLDLTTLGLNLNSPDNLYKTFGSPWSNEPAKGDPEFHIPSCYFAEPPQPLQPALFQKFQTLTLFYIFYSMPKDEAQLCAANELYNRGWFYHKEMRLWFTRFPNAEPLVKTPIYERGSYGCFDPNSWETVRKDNFVLHYELIEKKPILPSAAQSQNVR</sequence>
<feature type="region of interest" description="Disordered" evidence="4">
    <location>
        <begin position="1"/>
        <end position="39"/>
    </location>
</feature>
<evidence type="ECO:0000256" key="3">
    <source>
        <dbReference type="ARBA" id="ARBA00023163"/>
    </source>
</evidence>
<dbReference type="EMBL" id="BQKI01000075">
    <property type="protein sequence ID" value="GJN22475.1"/>
    <property type="molecule type" value="Genomic_DNA"/>
</dbReference>
<name>A0AAV5EIJ2_ELECO</name>
<dbReference type="AlphaFoldDB" id="A0AAV5EIJ2"/>
<feature type="compositionally biased region" description="Low complexity" evidence="4">
    <location>
        <begin position="22"/>
        <end position="33"/>
    </location>
</feature>
<dbReference type="Proteomes" id="UP001054889">
    <property type="component" value="Unassembled WGS sequence"/>
</dbReference>
<proteinExistence type="inferred from homology"/>
<accession>A0AAV5EIJ2</accession>
<keyword evidence="7" id="KW-1185">Reference proteome</keyword>
<evidence type="ECO:0000256" key="1">
    <source>
        <dbReference type="ARBA" id="ARBA00007682"/>
    </source>
</evidence>
<evidence type="ECO:0000256" key="2">
    <source>
        <dbReference type="ARBA" id="ARBA00023015"/>
    </source>
</evidence>
<dbReference type="GO" id="GO:0006355">
    <property type="term" value="P:regulation of DNA-templated transcription"/>
    <property type="evidence" value="ECO:0007669"/>
    <property type="project" value="InterPro"/>
</dbReference>
<evidence type="ECO:0000259" key="5">
    <source>
        <dbReference type="Pfam" id="PF04153"/>
    </source>
</evidence>
<evidence type="ECO:0000313" key="7">
    <source>
        <dbReference type="Proteomes" id="UP001054889"/>
    </source>
</evidence>
<comment type="caution">
    <text evidence="6">The sequence shown here is derived from an EMBL/GenBank/DDBJ whole genome shotgun (WGS) entry which is preliminary data.</text>
</comment>
<comment type="similarity">
    <text evidence="1">Belongs to the CNOT2/3/5 family.</text>
</comment>
<dbReference type="InterPro" id="IPR040168">
    <property type="entry name" value="Not2/3/5"/>
</dbReference>
<evidence type="ECO:0000313" key="6">
    <source>
        <dbReference type="EMBL" id="GJN22475.1"/>
    </source>
</evidence>
<feature type="domain" description="NOT2/NOT3/NOT5 C-terminal" evidence="5">
    <location>
        <begin position="533"/>
        <end position="655"/>
    </location>
</feature>
<dbReference type="InterPro" id="IPR038635">
    <property type="entry name" value="CCR4-NOT_su2/3/5_C_sf"/>
</dbReference>
<reference evidence="6" key="2">
    <citation type="submission" date="2021-12" db="EMBL/GenBank/DDBJ databases">
        <title>Resequencing data analysis of finger millet.</title>
        <authorList>
            <person name="Hatakeyama M."/>
            <person name="Aluri S."/>
            <person name="Balachadran M.T."/>
            <person name="Sivarajan S.R."/>
            <person name="Poveda L."/>
            <person name="Shimizu-Inatsugi R."/>
            <person name="Schlapbach R."/>
            <person name="Sreeman S.M."/>
            <person name="Shimizu K.K."/>
        </authorList>
    </citation>
    <scope>NUCLEOTIDE SEQUENCE</scope>
</reference>
<feature type="compositionally biased region" description="Polar residues" evidence="4">
    <location>
        <begin position="1"/>
        <end position="21"/>
    </location>
</feature>
<dbReference type="InterPro" id="IPR007282">
    <property type="entry name" value="NOT2/3/5_C"/>
</dbReference>
<protein>
    <recommendedName>
        <fullName evidence="5">NOT2/NOT3/NOT5 C-terminal domain-containing protein</fullName>
    </recommendedName>
</protein>
<reference evidence="6" key="1">
    <citation type="journal article" date="2018" name="DNA Res.">
        <title>Multiple hybrid de novo genome assembly of finger millet, an orphan allotetraploid crop.</title>
        <authorList>
            <person name="Hatakeyama M."/>
            <person name="Aluri S."/>
            <person name="Balachadran M.T."/>
            <person name="Sivarajan S.R."/>
            <person name="Patrignani A."/>
            <person name="Gruter S."/>
            <person name="Poveda L."/>
            <person name="Shimizu-Inatsugi R."/>
            <person name="Baeten J."/>
            <person name="Francoijs K.J."/>
            <person name="Nataraja K.N."/>
            <person name="Reddy Y.A.N."/>
            <person name="Phadnis S."/>
            <person name="Ravikumar R.L."/>
            <person name="Schlapbach R."/>
            <person name="Sreeman S.M."/>
            <person name="Shimizu K.K."/>
        </authorList>
    </citation>
    <scope>NUCLEOTIDE SEQUENCE</scope>
</reference>
<dbReference type="Pfam" id="PF04153">
    <property type="entry name" value="NOT2_3_5_C"/>
    <property type="match status" value="1"/>
</dbReference>
<keyword evidence="2" id="KW-0805">Transcription regulation</keyword>
<dbReference type="FunFam" id="2.30.30.1020:FF:000004">
    <property type="entry name" value="probable NOT transcription complex subunit VIP2 isoform X1"/>
    <property type="match status" value="1"/>
</dbReference>
<dbReference type="Gene3D" id="2.30.30.1020">
    <property type="entry name" value="CCR4-NOT complex subunit 2/3/5, C-terminal domain"/>
    <property type="match status" value="1"/>
</dbReference>
<gene>
    <name evidence="6" type="primary">gb10040</name>
    <name evidence="6" type="ORF">PR202_gb10040</name>
</gene>